<proteinExistence type="predicted"/>
<keyword evidence="1" id="KW-0732">Signal</keyword>
<sequence length="613" mass="69767">MPTRFLYVLLVAASCLVSEARAQEQQADTAFFLAGKKGLLGKIGKSLSVNNPAPAILATGAVKNDSVFRKFSGKVIREIQIEKLGFEKFVNDTNKVTRNIFSRAGDALHTSTRRRVILNNLFFAPGDTVYPYLMADNEKLLRELSYLQDARIEIKELPGNTDSVDVLIICKDVFPVGGSADLGSPTSGSIEVNDDNLVGTGNRIQFISYFDMDRSPTYGFGFQALKRNIAGTFINVAVGYQTEAPAFNSGRREEKALYLRAELPLPSPYHVWTGGLEYAVRFTQNAYKPDSVYNSDFRYNYRLFDGWIGYNLGAKQRLQENFNSRLKKFVALRGIHRRFTDVPDLYKNLYNVYYSDLVSVLGSFTIFEQDYYHTNFLYGFGRNEDVPEGFNLSFTGGLSRRGQATRPYIGFEYQRNYFSNRKNYLNYTIRAGTYFNKNLLEDISFLTSIDYFTRLRKLGNSKWFLRHFISGSITQQARTIYNEPLLLSSIYGIPLLSNENIRASTRITFNGESVFYNTWKLLGFSFAPFTFANVSYLKTIGADLHKGDIYTAIGAGARTRNENLVFGTMELRASYIPRTNGSRTTTWYIAFSTDLRFKYNSQFIKRPEFAVVN</sequence>
<evidence type="ECO:0000256" key="1">
    <source>
        <dbReference type="SAM" id="SignalP"/>
    </source>
</evidence>
<dbReference type="STRING" id="413434.SAMN04488132_11613"/>
<dbReference type="PROSITE" id="PS51257">
    <property type="entry name" value="PROKAR_LIPOPROTEIN"/>
    <property type="match status" value="1"/>
</dbReference>
<dbReference type="AlphaFoldDB" id="A0A1T4RXN9"/>
<reference evidence="2 3" key="1">
    <citation type="submission" date="2017-02" db="EMBL/GenBank/DDBJ databases">
        <authorList>
            <person name="Peterson S.W."/>
        </authorList>
    </citation>
    <scope>NUCLEOTIDE SEQUENCE [LARGE SCALE GENOMIC DNA]</scope>
    <source>
        <strain evidence="2 3">DSM 22335</strain>
    </source>
</reference>
<evidence type="ECO:0000313" key="2">
    <source>
        <dbReference type="EMBL" id="SKA20626.1"/>
    </source>
</evidence>
<dbReference type="Proteomes" id="UP000190888">
    <property type="component" value="Unassembled WGS sequence"/>
</dbReference>
<dbReference type="OrthoDB" id="609711at2"/>
<feature type="signal peptide" evidence="1">
    <location>
        <begin position="1"/>
        <end position="22"/>
    </location>
</feature>
<keyword evidence="3" id="KW-1185">Reference proteome</keyword>
<protein>
    <submittedName>
        <fullName evidence="2">Uncharacterized protein</fullName>
    </submittedName>
</protein>
<evidence type="ECO:0000313" key="3">
    <source>
        <dbReference type="Proteomes" id="UP000190888"/>
    </source>
</evidence>
<dbReference type="Gene3D" id="3.10.20.310">
    <property type="entry name" value="membrane protein fhac"/>
    <property type="match status" value="1"/>
</dbReference>
<name>A0A1T4RXN9_9BACT</name>
<gene>
    <name evidence="2" type="ORF">SAMN04488132_11613</name>
</gene>
<feature type="chain" id="PRO_5013182446" evidence="1">
    <location>
        <begin position="23"/>
        <end position="613"/>
    </location>
</feature>
<dbReference type="RefSeq" id="WP_078832863.1">
    <property type="nucleotide sequence ID" value="NZ_FUWH01000016.1"/>
</dbReference>
<accession>A0A1T4RXN9</accession>
<organism evidence="2 3">
    <name type="scientific">Sediminibacterium ginsengisoli</name>
    <dbReference type="NCBI Taxonomy" id="413434"/>
    <lineage>
        <taxon>Bacteria</taxon>
        <taxon>Pseudomonadati</taxon>
        <taxon>Bacteroidota</taxon>
        <taxon>Chitinophagia</taxon>
        <taxon>Chitinophagales</taxon>
        <taxon>Chitinophagaceae</taxon>
        <taxon>Sediminibacterium</taxon>
    </lineage>
</organism>
<dbReference type="EMBL" id="FUWH01000016">
    <property type="protein sequence ID" value="SKA20626.1"/>
    <property type="molecule type" value="Genomic_DNA"/>
</dbReference>